<feature type="transmembrane region" description="Helical" evidence="7">
    <location>
        <begin position="266"/>
        <end position="293"/>
    </location>
</feature>
<evidence type="ECO:0000256" key="2">
    <source>
        <dbReference type="ARBA" id="ARBA00022448"/>
    </source>
</evidence>
<evidence type="ECO:0000256" key="1">
    <source>
        <dbReference type="ARBA" id="ARBA00004651"/>
    </source>
</evidence>
<evidence type="ECO:0000256" key="5">
    <source>
        <dbReference type="ARBA" id="ARBA00022989"/>
    </source>
</evidence>
<reference evidence="9 10" key="1">
    <citation type="submission" date="2018-04" db="EMBL/GenBank/DDBJ databases">
        <title>Novel Campyloabacter and Helicobacter Species and Strains.</title>
        <authorList>
            <person name="Mannion A.J."/>
            <person name="Shen Z."/>
            <person name="Fox J.G."/>
        </authorList>
    </citation>
    <scope>NUCLEOTIDE SEQUENCE [LARGE SCALE GENOMIC DNA]</scope>
    <source>
        <strain evidence="9 10">MIT 12-6600</strain>
    </source>
</reference>
<evidence type="ECO:0000313" key="10">
    <source>
        <dbReference type="Proteomes" id="UP000256514"/>
    </source>
</evidence>
<dbReference type="CDD" id="cd06261">
    <property type="entry name" value="TM_PBP2"/>
    <property type="match status" value="1"/>
</dbReference>
<proteinExistence type="inferred from homology"/>
<sequence>MLYYISKRLLLLIPTLFGILTLNFLLIQIAPGGPVERTIAQLENLNKPSESTMAQKSFYKATTGLDPELIDHINKLYGFDKPLLERYVIMMKNYIYFDFGESFYRQSKVLDIIKEKLPVSISLGVFSTLIIYLISIPLGIAKAKRNGSHFDIATSFVIIVANAIPSFLLAIFLIVVFAGGSYFDIFPLRGLVSEGFEMLSPMEKIKDYLWHLVLPVFCISLGGFAALTMLCKNCFLEEIHKTYVQTARAKGASESRILYKHIFRNAMLLVVSGFPVVFVSMFFSGSLLIEIIFSLDGLGLLGYESVINRDYPIIFGTLYIFTFLALVVGIISDVLYMFIDPRIHFDKRV</sequence>
<feature type="domain" description="ABC transmembrane type-1" evidence="8">
    <location>
        <begin position="117"/>
        <end position="336"/>
    </location>
</feature>
<comment type="subcellular location">
    <subcellularLocation>
        <location evidence="1 7">Cell membrane</location>
        <topology evidence="1 7">Multi-pass membrane protein</topology>
    </subcellularLocation>
</comment>
<dbReference type="OrthoDB" id="9778910at2"/>
<organism evidence="9 10">
    <name type="scientific">Helicobacter equorum</name>
    <dbReference type="NCBI Taxonomy" id="361872"/>
    <lineage>
        <taxon>Bacteria</taxon>
        <taxon>Pseudomonadati</taxon>
        <taxon>Campylobacterota</taxon>
        <taxon>Epsilonproteobacteria</taxon>
        <taxon>Campylobacterales</taxon>
        <taxon>Helicobacteraceae</taxon>
        <taxon>Helicobacter</taxon>
    </lineage>
</organism>
<keyword evidence="4 7" id="KW-0812">Transmembrane</keyword>
<protein>
    <submittedName>
        <fullName evidence="9">Microcin ABC transporter permease</fullName>
    </submittedName>
</protein>
<dbReference type="SUPFAM" id="SSF161098">
    <property type="entry name" value="MetI-like"/>
    <property type="match status" value="1"/>
</dbReference>
<evidence type="ECO:0000256" key="4">
    <source>
        <dbReference type="ARBA" id="ARBA00022692"/>
    </source>
</evidence>
<dbReference type="PANTHER" id="PTHR30465">
    <property type="entry name" value="INNER MEMBRANE ABC TRANSPORTER"/>
    <property type="match status" value="1"/>
</dbReference>
<dbReference type="Gene3D" id="1.10.3720.10">
    <property type="entry name" value="MetI-like"/>
    <property type="match status" value="1"/>
</dbReference>
<dbReference type="RefSeq" id="WP_115570508.1">
    <property type="nucleotide sequence ID" value="NZ_NXLT01000001.1"/>
</dbReference>
<keyword evidence="2 7" id="KW-0813">Transport</keyword>
<dbReference type="GO" id="GO:0055085">
    <property type="term" value="P:transmembrane transport"/>
    <property type="evidence" value="ECO:0007669"/>
    <property type="project" value="InterPro"/>
</dbReference>
<evidence type="ECO:0000256" key="7">
    <source>
        <dbReference type="RuleBase" id="RU363032"/>
    </source>
</evidence>
<comment type="similarity">
    <text evidence="7">Belongs to the binding-protein-dependent transport system permease family.</text>
</comment>
<accession>A0A3D8IUH0</accession>
<feature type="transmembrane region" description="Helical" evidence="7">
    <location>
        <begin position="152"/>
        <end position="178"/>
    </location>
</feature>
<evidence type="ECO:0000313" key="9">
    <source>
        <dbReference type="EMBL" id="RDU68565.1"/>
    </source>
</evidence>
<dbReference type="AlphaFoldDB" id="A0A3D8IUH0"/>
<keyword evidence="10" id="KW-1185">Reference proteome</keyword>
<comment type="caution">
    <text evidence="9">The sequence shown here is derived from an EMBL/GenBank/DDBJ whole genome shotgun (WGS) entry which is preliminary data.</text>
</comment>
<dbReference type="PROSITE" id="PS50928">
    <property type="entry name" value="ABC_TM1"/>
    <property type="match status" value="1"/>
</dbReference>
<dbReference type="Pfam" id="PF00528">
    <property type="entry name" value="BPD_transp_1"/>
    <property type="match status" value="1"/>
</dbReference>
<feature type="transmembrane region" description="Helical" evidence="7">
    <location>
        <begin position="313"/>
        <end position="339"/>
    </location>
</feature>
<evidence type="ECO:0000259" key="8">
    <source>
        <dbReference type="PROSITE" id="PS50928"/>
    </source>
</evidence>
<name>A0A3D8IUH0_9HELI</name>
<feature type="transmembrane region" description="Helical" evidence="7">
    <location>
        <begin position="119"/>
        <end position="140"/>
    </location>
</feature>
<feature type="transmembrane region" description="Helical" evidence="7">
    <location>
        <begin position="9"/>
        <end position="30"/>
    </location>
</feature>
<keyword evidence="5 7" id="KW-1133">Transmembrane helix</keyword>
<dbReference type="InterPro" id="IPR000515">
    <property type="entry name" value="MetI-like"/>
</dbReference>
<dbReference type="PANTHER" id="PTHR30465:SF66">
    <property type="entry name" value="INNER MEMBRANE ABC TRANSPORTER PERMEASE PROTEIN YEJB"/>
    <property type="match status" value="1"/>
</dbReference>
<keyword evidence="6 7" id="KW-0472">Membrane</keyword>
<dbReference type="Proteomes" id="UP000256514">
    <property type="component" value="Unassembled WGS sequence"/>
</dbReference>
<dbReference type="InterPro" id="IPR035906">
    <property type="entry name" value="MetI-like_sf"/>
</dbReference>
<keyword evidence="3" id="KW-1003">Cell membrane</keyword>
<dbReference type="GO" id="GO:0005886">
    <property type="term" value="C:plasma membrane"/>
    <property type="evidence" value="ECO:0007669"/>
    <property type="project" value="UniProtKB-SubCell"/>
</dbReference>
<gene>
    <name evidence="9" type="ORF">CQA54_01825</name>
</gene>
<dbReference type="EMBL" id="NXLT01000001">
    <property type="protein sequence ID" value="RDU68565.1"/>
    <property type="molecule type" value="Genomic_DNA"/>
</dbReference>
<evidence type="ECO:0000256" key="6">
    <source>
        <dbReference type="ARBA" id="ARBA00023136"/>
    </source>
</evidence>
<feature type="transmembrane region" description="Helical" evidence="7">
    <location>
        <begin position="208"/>
        <end position="231"/>
    </location>
</feature>
<evidence type="ECO:0000256" key="3">
    <source>
        <dbReference type="ARBA" id="ARBA00022475"/>
    </source>
</evidence>
<dbReference type="NCBIfam" id="NF011712">
    <property type="entry name" value="PRK15133.1"/>
    <property type="match status" value="1"/>
</dbReference>
<dbReference type="GO" id="GO:0042884">
    <property type="term" value="P:microcin transport"/>
    <property type="evidence" value="ECO:0007669"/>
    <property type="project" value="TreeGrafter"/>
</dbReference>